<organism evidence="1 2">
    <name type="scientific">Bacillus seohaeanensis</name>
    <dbReference type="NCBI Taxonomy" id="284580"/>
    <lineage>
        <taxon>Bacteria</taxon>
        <taxon>Bacillati</taxon>
        <taxon>Bacillota</taxon>
        <taxon>Bacilli</taxon>
        <taxon>Bacillales</taxon>
        <taxon>Bacillaceae</taxon>
        <taxon>Bacillus</taxon>
    </lineage>
</organism>
<dbReference type="RefSeq" id="WP_377936937.1">
    <property type="nucleotide sequence ID" value="NZ_JBHUMF010000031.1"/>
</dbReference>
<dbReference type="EMBL" id="JBHUMF010000031">
    <property type="protein sequence ID" value="MFD2682236.1"/>
    <property type="molecule type" value="Genomic_DNA"/>
</dbReference>
<name>A0ABW5RV67_9BACI</name>
<keyword evidence="2" id="KW-1185">Reference proteome</keyword>
<gene>
    <name evidence="1" type="ORF">ACFSUL_15965</name>
</gene>
<accession>A0ABW5RV67</accession>
<dbReference type="Pfam" id="PF06949">
    <property type="entry name" value="DUF1292"/>
    <property type="match status" value="1"/>
</dbReference>
<sequence length="89" mass="9750">MNKIEAGEIFTISEDGEQEQEVEVLGTLDVEGSTYAAVGFVEDIKNQTDGDIDIFLLKVDADGDLAAIESDEEFEKVSAAFDKMIDNQE</sequence>
<reference evidence="2" key="1">
    <citation type="journal article" date="2019" name="Int. J. Syst. Evol. Microbiol.">
        <title>The Global Catalogue of Microorganisms (GCM) 10K type strain sequencing project: providing services to taxonomists for standard genome sequencing and annotation.</title>
        <authorList>
            <consortium name="The Broad Institute Genomics Platform"/>
            <consortium name="The Broad Institute Genome Sequencing Center for Infectious Disease"/>
            <person name="Wu L."/>
            <person name="Ma J."/>
        </authorList>
    </citation>
    <scope>NUCLEOTIDE SEQUENCE [LARGE SCALE GENOMIC DNA]</scope>
    <source>
        <strain evidence="2">KCTC 3913</strain>
    </source>
</reference>
<protein>
    <submittedName>
        <fullName evidence="1">DUF1292 domain-containing protein</fullName>
    </submittedName>
</protein>
<comment type="caution">
    <text evidence="1">The sequence shown here is derived from an EMBL/GenBank/DDBJ whole genome shotgun (WGS) entry which is preliminary data.</text>
</comment>
<dbReference type="InterPro" id="IPR009711">
    <property type="entry name" value="UPF0473"/>
</dbReference>
<dbReference type="Proteomes" id="UP001597506">
    <property type="component" value="Unassembled WGS sequence"/>
</dbReference>
<evidence type="ECO:0000313" key="1">
    <source>
        <dbReference type="EMBL" id="MFD2682236.1"/>
    </source>
</evidence>
<proteinExistence type="predicted"/>
<evidence type="ECO:0000313" key="2">
    <source>
        <dbReference type="Proteomes" id="UP001597506"/>
    </source>
</evidence>